<dbReference type="PROSITE" id="PS51698">
    <property type="entry name" value="U_BOX"/>
    <property type="match status" value="1"/>
</dbReference>
<dbReference type="Gene3D" id="1.25.10.10">
    <property type="entry name" value="Leucine-rich Repeat Variant"/>
    <property type="match status" value="1"/>
</dbReference>
<accession>R0HXP4</accession>
<dbReference type="Pfam" id="PF25598">
    <property type="entry name" value="ARM_PUB"/>
    <property type="match status" value="1"/>
</dbReference>
<dbReference type="InterPro" id="IPR003613">
    <property type="entry name" value="Ubox_domain"/>
</dbReference>
<dbReference type="GO" id="GO:0016567">
    <property type="term" value="P:protein ubiquitination"/>
    <property type="evidence" value="ECO:0007669"/>
    <property type="project" value="UniProtKB-UniPathway"/>
</dbReference>
<dbReference type="Proteomes" id="UP000029121">
    <property type="component" value="Unassembled WGS sequence"/>
</dbReference>
<keyword evidence="10" id="KW-1185">Reference proteome</keyword>
<evidence type="ECO:0000256" key="1">
    <source>
        <dbReference type="ARBA" id="ARBA00000900"/>
    </source>
</evidence>
<comment type="pathway">
    <text evidence="2">Protein modification; protein ubiquitination.</text>
</comment>
<dbReference type="PANTHER" id="PTHR23315">
    <property type="entry name" value="U BOX DOMAIN-CONTAINING"/>
    <property type="match status" value="1"/>
</dbReference>
<evidence type="ECO:0000259" key="8">
    <source>
        <dbReference type="PROSITE" id="PS51698"/>
    </source>
</evidence>
<dbReference type="InterPro" id="IPR011989">
    <property type="entry name" value="ARM-like"/>
</dbReference>
<protein>
    <recommendedName>
        <fullName evidence="3">RING-type E3 ubiquitin transferase</fullName>
        <ecNumber evidence="3">2.3.2.27</ecNumber>
    </recommendedName>
</protein>
<proteinExistence type="predicted"/>
<feature type="transmembrane region" description="Helical" evidence="7">
    <location>
        <begin position="20"/>
        <end position="38"/>
    </location>
</feature>
<dbReference type="InterPro" id="IPR058678">
    <property type="entry name" value="ARM_PUB"/>
</dbReference>
<keyword evidence="7" id="KW-0812">Transmembrane</keyword>
<dbReference type="SMART" id="SM00504">
    <property type="entry name" value="Ubox"/>
    <property type="match status" value="1"/>
</dbReference>
<sequence length="543" mass="61771">MTWQIRCRPQQFYYSIRYHFVPFSPFASYLLLFSLLFSHKWRKKLNKHFFFLINVTEEIIYQSKQISRKERVWLLHYPRRTAMAKTGVFDSDPTAIAKAKELKREMRKFLIKIEDDDDLGVQTIDQLQDALSAFREATMRKIAKSSSLEMLETTLPCPQDFRCPLSNELMRDPVVLASGQTYDKLFIQKWLSSGNRTCPKTQQVLPHTALTPNLLIRDMISKWCKKIGLDTKNQFNSNLVNEEEAVTRSDREIFNSLLCKVSSSILQDQKSAAKELRLLTRKGTEFRALFGESPDEITRLLNPLLHGSNPDENLQEDVVTTLLNISIHDDNNKKLVCENPNVIPLLIDALRRGTVATRSNAAAAVFTLSALDSNKVLIGKSGILKPLIDLLEEGNPLAIKDVAAAIFTLCIAHENRSRAVRDGAVRVLGKKISNGLYVDELLAILAMLVTHWKAVEELGELGGVSWLLKITRESECKRNKENAIVILHTICFSDRTKWKEIKEEENAHGTITKLSREGTSRAQRKANGILDRLRKAMNLTHTA</sequence>
<gene>
    <name evidence="9" type="ORF">CARUB_v10013402mg</name>
</gene>
<evidence type="ECO:0000256" key="7">
    <source>
        <dbReference type="SAM" id="Phobius"/>
    </source>
</evidence>
<keyword evidence="4" id="KW-0808">Transferase</keyword>
<dbReference type="eggNOG" id="KOG0167">
    <property type="taxonomic scope" value="Eukaryota"/>
</dbReference>
<dbReference type="GO" id="GO:0070696">
    <property type="term" value="F:transmembrane receptor protein serine/threonine kinase binding"/>
    <property type="evidence" value="ECO:0007669"/>
    <property type="project" value="UniProtKB-ARBA"/>
</dbReference>
<dbReference type="InterPro" id="IPR045210">
    <property type="entry name" value="RING-Ubox_PUB"/>
</dbReference>
<comment type="catalytic activity">
    <reaction evidence="1">
        <text>S-ubiquitinyl-[E2 ubiquitin-conjugating enzyme]-L-cysteine + [acceptor protein]-L-lysine = [E2 ubiquitin-conjugating enzyme]-L-cysteine + N(6)-ubiquitinyl-[acceptor protein]-L-lysine.</text>
        <dbReference type="EC" id="2.3.2.27"/>
    </reaction>
</comment>
<dbReference type="FunFam" id="3.30.40.10:FF:000114">
    <property type="entry name" value="RING-type E3 ubiquitin transferase"/>
    <property type="match status" value="1"/>
</dbReference>
<dbReference type="UniPathway" id="UPA00143"/>
<dbReference type="AlphaFoldDB" id="R0HXP4"/>
<dbReference type="PANTHER" id="PTHR23315:SF253">
    <property type="entry name" value="U-BOX DOMAIN-CONTAINING PROTEIN 9"/>
    <property type="match status" value="1"/>
</dbReference>
<dbReference type="InterPro" id="IPR013083">
    <property type="entry name" value="Znf_RING/FYVE/PHD"/>
</dbReference>
<keyword evidence="7" id="KW-1133">Transmembrane helix</keyword>
<dbReference type="FunFam" id="1.25.10.10:FF:001245">
    <property type="entry name" value="RING-type E3 ubiquitin transferase"/>
    <property type="match status" value="1"/>
</dbReference>
<keyword evidence="5" id="KW-0677">Repeat</keyword>
<name>R0HXP4_9BRAS</name>
<evidence type="ECO:0000256" key="3">
    <source>
        <dbReference type="ARBA" id="ARBA00012483"/>
    </source>
</evidence>
<evidence type="ECO:0000256" key="6">
    <source>
        <dbReference type="ARBA" id="ARBA00022786"/>
    </source>
</evidence>
<keyword evidence="6" id="KW-0833">Ubl conjugation pathway</keyword>
<dbReference type="STRING" id="81985.R0HXP4"/>
<evidence type="ECO:0000256" key="4">
    <source>
        <dbReference type="ARBA" id="ARBA00022679"/>
    </source>
</evidence>
<dbReference type="CDD" id="cd16664">
    <property type="entry name" value="RING-Ubox_PUB"/>
    <property type="match status" value="1"/>
</dbReference>
<dbReference type="GO" id="GO:0061630">
    <property type="term" value="F:ubiquitin protein ligase activity"/>
    <property type="evidence" value="ECO:0007669"/>
    <property type="project" value="UniProtKB-EC"/>
</dbReference>
<dbReference type="SUPFAM" id="SSF57850">
    <property type="entry name" value="RING/U-box"/>
    <property type="match status" value="1"/>
</dbReference>
<keyword evidence="7" id="KW-0472">Membrane</keyword>
<dbReference type="EMBL" id="KB870807">
    <property type="protein sequence ID" value="EOA30275.1"/>
    <property type="molecule type" value="Genomic_DNA"/>
</dbReference>
<evidence type="ECO:0000313" key="10">
    <source>
        <dbReference type="Proteomes" id="UP000029121"/>
    </source>
</evidence>
<evidence type="ECO:0000313" key="9">
    <source>
        <dbReference type="EMBL" id="EOA30275.1"/>
    </source>
</evidence>
<reference evidence="10" key="1">
    <citation type="journal article" date="2013" name="Nat. Genet.">
        <title>The Capsella rubella genome and the genomic consequences of rapid mating system evolution.</title>
        <authorList>
            <person name="Slotte T."/>
            <person name="Hazzouri K.M."/>
            <person name="Agren J.A."/>
            <person name="Koenig D."/>
            <person name="Maumus F."/>
            <person name="Guo Y.L."/>
            <person name="Steige K."/>
            <person name="Platts A.E."/>
            <person name="Escobar J.S."/>
            <person name="Newman L.K."/>
            <person name="Wang W."/>
            <person name="Mandakova T."/>
            <person name="Vello E."/>
            <person name="Smith L.M."/>
            <person name="Henz S.R."/>
            <person name="Steffen J."/>
            <person name="Takuno S."/>
            <person name="Brandvain Y."/>
            <person name="Coop G."/>
            <person name="Andolfatto P."/>
            <person name="Hu T.T."/>
            <person name="Blanchette M."/>
            <person name="Clark R.M."/>
            <person name="Quesneville H."/>
            <person name="Nordborg M."/>
            <person name="Gaut B.S."/>
            <person name="Lysak M.A."/>
            <person name="Jenkins J."/>
            <person name="Grimwood J."/>
            <person name="Chapman J."/>
            <person name="Prochnik S."/>
            <person name="Shu S."/>
            <person name="Rokhsar D."/>
            <person name="Schmutz J."/>
            <person name="Weigel D."/>
            <person name="Wright S.I."/>
        </authorList>
    </citation>
    <scope>NUCLEOTIDE SEQUENCE [LARGE SCALE GENOMIC DNA]</scope>
    <source>
        <strain evidence="10">cv. Monte Gargano</strain>
    </source>
</reference>
<dbReference type="Pfam" id="PF04564">
    <property type="entry name" value="U-box"/>
    <property type="match status" value="1"/>
</dbReference>
<evidence type="ECO:0000256" key="2">
    <source>
        <dbReference type="ARBA" id="ARBA00004906"/>
    </source>
</evidence>
<dbReference type="Gene3D" id="3.30.40.10">
    <property type="entry name" value="Zinc/RING finger domain, C3HC4 (zinc finger)"/>
    <property type="match status" value="1"/>
</dbReference>
<organism evidence="9 10">
    <name type="scientific">Capsella rubella</name>
    <dbReference type="NCBI Taxonomy" id="81985"/>
    <lineage>
        <taxon>Eukaryota</taxon>
        <taxon>Viridiplantae</taxon>
        <taxon>Streptophyta</taxon>
        <taxon>Embryophyta</taxon>
        <taxon>Tracheophyta</taxon>
        <taxon>Spermatophyta</taxon>
        <taxon>Magnoliopsida</taxon>
        <taxon>eudicotyledons</taxon>
        <taxon>Gunneridae</taxon>
        <taxon>Pentapetalae</taxon>
        <taxon>rosids</taxon>
        <taxon>malvids</taxon>
        <taxon>Brassicales</taxon>
        <taxon>Brassicaceae</taxon>
        <taxon>Camelineae</taxon>
        <taxon>Capsella</taxon>
    </lineage>
</organism>
<feature type="domain" description="U-box" evidence="8">
    <location>
        <begin position="156"/>
        <end position="230"/>
    </location>
</feature>
<dbReference type="EC" id="2.3.2.27" evidence="3"/>
<dbReference type="SUPFAM" id="SSF48371">
    <property type="entry name" value="ARM repeat"/>
    <property type="match status" value="1"/>
</dbReference>
<dbReference type="InterPro" id="IPR016024">
    <property type="entry name" value="ARM-type_fold"/>
</dbReference>
<evidence type="ECO:0000256" key="5">
    <source>
        <dbReference type="ARBA" id="ARBA00022737"/>
    </source>
</evidence>